<dbReference type="PANTHER" id="PTHR47723">
    <property type="entry name" value="OS05G0353850 PROTEIN"/>
    <property type="match status" value="1"/>
</dbReference>
<dbReference type="InterPro" id="IPR036397">
    <property type="entry name" value="RNaseH_sf"/>
</dbReference>
<dbReference type="GO" id="GO:0003676">
    <property type="term" value="F:nucleic acid binding"/>
    <property type="evidence" value="ECO:0007669"/>
    <property type="project" value="InterPro"/>
</dbReference>
<dbReference type="InterPro" id="IPR044730">
    <property type="entry name" value="RNase_H-like_dom_plant"/>
</dbReference>
<dbReference type="GO" id="GO:0004523">
    <property type="term" value="F:RNA-DNA hybrid ribonuclease activity"/>
    <property type="evidence" value="ECO:0007669"/>
    <property type="project" value="InterPro"/>
</dbReference>
<reference evidence="2 3" key="1">
    <citation type="journal article" date="2018" name="Front. Plant Sci.">
        <title>Red Clover (Trifolium pratense) and Zigzag Clover (T. medium) - A Picture of Genomic Similarities and Differences.</title>
        <authorList>
            <person name="Dluhosova J."/>
            <person name="Istvanek J."/>
            <person name="Nedelnik J."/>
            <person name="Repkova J."/>
        </authorList>
    </citation>
    <scope>NUCLEOTIDE SEQUENCE [LARGE SCALE GENOMIC DNA]</scope>
    <source>
        <strain evidence="3">cv. 10/8</strain>
        <tissue evidence="2">Leaf</tissue>
    </source>
</reference>
<sequence>MAMIIAMEQARNKGWLNVWLESDSLISLGAFKNHDIVPWDLRNRWSNCFSLGLNIHSSHIFREGNTCADKLANEGLALSTYTWWGLIPPCIRDEFLRDKLGLPNFRIH</sequence>
<accession>A0A392PI59</accession>
<dbReference type="AlphaFoldDB" id="A0A392PI59"/>
<name>A0A392PI59_9FABA</name>
<protein>
    <submittedName>
        <fullName evidence="2">Ribonuclease H protein</fullName>
    </submittedName>
</protein>
<dbReference type="Pfam" id="PF13456">
    <property type="entry name" value="RVT_3"/>
    <property type="match status" value="1"/>
</dbReference>
<evidence type="ECO:0000313" key="3">
    <source>
        <dbReference type="Proteomes" id="UP000265520"/>
    </source>
</evidence>
<dbReference type="EMBL" id="LXQA010079123">
    <property type="protein sequence ID" value="MCI11169.1"/>
    <property type="molecule type" value="Genomic_DNA"/>
</dbReference>
<dbReference type="CDD" id="cd06222">
    <property type="entry name" value="RNase_H_like"/>
    <property type="match status" value="1"/>
</dbReference>
<dbReference type="Proteomes" id="UP000265520">
    <property type="component" value="Unassembled WGS sequence"/>
</dbReference>
<keyword evidence="3" id="KW-1185">Reference proteome</keyword>
<dbReference type="InterPro" id="IPR053151">
    <property type="entry name" value="RNase_H-like"/>
</dbReference>
<evidence type="ECO:0000259" key="1">
    <source>
        <dbReference type="Pfam" id="PF13456"/>
    </source>
</evidence>
<organism evidence="2 3">
    <name type="scientific">Trifolium medium</name>
    <dbReference type="NCBI Taxonomy" id="97028"/>
    <lineage>
        <taxon>Eukaryota</taxon>
        <taxon>Viridiplantae</taxon>
        <taxon>Streptophyta</taxon>
        <taxon>Embryophyta</taxon>
        <taxon>Tracheophyta</taxon>
        <taxon>Spermatophyta</taxon>
        <taxon>Magnoliopsida</taxon>
        <taxon>eudicotyledons</taxon>
        <taxon>Gunneridae</taxon>
        <taxon>Pentapetalae</taxon>
        <taxon>rosids</taxon>
        <taxon>fabids</taxon>
        <taxon>Fabales</taxon>
        <taxon>Fabaceae</taxon>
        <taxon>Papilionoideae</taxon>
        <taxon>50 kb inversion clade</taxon>
        <taxon>NPAAA clade</taxon>
        <taxon>Hologalegina</taxon>
        <taxon>IRL clade</taxon>
        <taxon>Trifolieae</taxon>
        <taxon>Trifolium</taxon>
    </lineage>
</organism>
<dbReference type="Gene3D" id="3.30.420.10">
    <property type="entry name" value="Ribonuclease H-like superfamily/Ribonuclease H"/>
    <property type="match status" value="1"/>
</dbReference>
<proteinExistence type="predicted"/>
<dbReference type="InterPro" id="IPR012337">
    <property type="entry name" value="RNaseH-like_sf"/>
</dbReference>
<comment type="caution">
    <text evidence="2">The sequence shown here is derived from an EMBL/GenBank/DDBJ whole genome shotgun (WGS) entry which is preliminary data.</text>
</comment>
<dbReference type="SUPFAM" id="SSF53098">
    <property type="entry name" value="Ribonuclease H-like"/>
    <property type="match status" value="1"/>
</dbReference>
<evidence type="ECO:0000313" key="2">
    <source>
        <dbReference type="EMBL" id="MCI11169.1"/>
    </source>
</evidence>
<dbReference type="PANTHER" id="PTHR47723:SF23">
    <property type="entry name" value="REVERSE TRANSCRIPTASE-LIKE PROTEIN"/>
    <property type="match status" value="1"/>
</dbReference>
<dbReference type="InterPro" id="IPR002156">
    <property type="entry name" value="RNaseH_domain"/>
</dbReference>
<feature type="domain" description="RNase H type-1" evidence="1">
    <location>
        <begin position="2"/>
        <end position="74"/>
    </location>
</feature>